<dbReference type="OrthoDB" id="4033961at2759"/>
<gene>
    <name evidence="2" type="ORF">LAMI_0D10880G</name>
</gene>
<feature type="chain" id="PRO_5009236008" evidence="1">
    <location>
        <begin position="23"/>
        <end position="211"/>
    </location>
</feature>
<feature type="signal peptide" evidence="1">
    <location>
        <begin position="1"/>
        <end position="22"/>
    </location>
</feature>
<evidence type="ECO:0000313" key="3">
    <source>
        <dbReference type="Proteomes" id="UP000191024"/>
    </source>
</evidence>
<proteinExistence type="predicted"/>
<keyword evidence="1" id="KW-0732">Signal</keyword>
<protein>
    <submittedName>
        <fullName evidence="2">LAMI_0D10880g1_1</fullName>
    </submittedName>
</protein>
<sequence>MLQFLTSPLILVASTLVPLVITFETLTGSPKMNGPDISGCLLRFWCVHALFKGLPNPVASFLRLLPLANFFELIIWTLLSRELLGYMYLQAVASGDYVPRATDAAKSQDRFWFYRDLRQQNPKQGFAFGQFTVSLLRIVEKWSVSVRLLDVIYYSSLGWIAKLLRTGAPQKPETGASGWIWSYRWFKQGNHVVLEEEYDLMEDVVEDMRKN</sequence>
<evidence type="ECO:0000256" key="1">
    <source>
        <dbReference type="SAM" id="SignalP"/>
    </source>
</evidence>
<dbReference type="AlphaFoldDB" id="A0A1G4JEP9"/>
<evidence type="ECO:0000313" key="2">
    <source>
        <dbReference type="EMBL" id="SCU88657.1"/>
    </source>
</evidence>
<reference evidence="2 3" key="1">
    <citation type="submission" date="2016-03" db="EMBL/GenBank/DDBJ databases">
        <authorList>
            <person name="Devillers H."/>
        </authorList>
    </citation>
    <scope>NUCLEOTIDE SEQUENCE [LARGE SCALE GENOMIC DNA]</scope>
    <source>
        <strain evidence="2">CBS 11717</strain>
    </source>
</reference>
<dbReference type="Proteomes" id="UP000191024">
    <property type="component" value="Chromosome D"/>
</dbReference>
<dbReference type="EMBL" id="LT598463">
    <property type="protein sequence ID" value="SCU88657.1"/>
    <property type="molecule type" value="Genomic_DNA"/>
</dbReference>
<name>A0A1G4JEP9_9SACH</name>
<accession>A0A1G4JEP9</accession>
<keyword evidence="3" id="KW-1185">Reference proteome</keyword>
<organism evidence="2 3">
    <name type="scientific">Lachancea mirantina</name>
    <dbReference type="NCBI Taxonomy" id="1230905"/>
    <lineage>
        <taxon>Eukaryota</taxon>
        <taxon>Fungi</taxon>
        <taxon>Dikarya</taxon>
        <taxon>Ascomycota</taxon>
        <taxon>Saccharomycotina</taxon>
        <taxon>Saccharomycetes</taxon>
        <taxon>Saccharomycetales</taxon>
        <taxon>Saccharomycetaceae</taxon>
        <taxon>Lachancea</taxon>
    </lineage>
</organism>